<protein>
    <submittedName>
        <fullName evidence="1">Uncharacterized protein</fullName>
    </submittedName>
</protein>
<proteinExistence type="predicted"/>
<accession>A0A4Y2IJ57</accession>
<dbReference type="AlphaFoldDB" id="A0A4Y2IJ57"/>
<name>A0A4Y2IJ57_ARAVE</name>
<keyword evidence="2" id="KW-1185">Reference proteome</keyword>
<dbReference type="Proteomes" id="UP000499080">
    <property type="component" value="Unassembled WGS sequence"/>
</dbReference>
<gene>
    <name evidence="1" type="ORF">AVEN_161464_1</name>
</gene>
<evidence type="ECO:0000313" key="1">
    <source>
        <dbReference type="EMBL" id="GBM76986.1"/>
    </source>
</evidence>
<comment type="caution">
    <text evidence="1">The sequence shown here is derived from an EMBL/GenBank/DDBJ whole genome shotgun (WGS) entry which is preliminary data.</text>
</comment>
<organism evidence="1 2">
    <name type="scientific">Araneus ventricosus</name>
    <name type="common">Orbweaver spider</name>
    <name type="synonym">Epeira ventricosa</name>
    <dbReference type="NCBI Taxonomy" id="182803"/>
    <lineage>
        <taxon>Eukaryota</taxon>
        <taxon>Metazoa</taxon>
        <taxon>Ecdysozoa</taxon>
        <taxon>Arthropoda</taxon>
        <taxon>Chelicerata</taxon>
        <taxon>Arachnida</taxon>
        <taxon>Araneae</taxon>
        <taxon>Araneomorphae</taxon>
        <taxon>Entelegynae</taxon>
        <taxon>Araneoidea</taxon>
        <taxon>Araneidae</taxon>
        <taxon>Araneus</taxon>
    </lineage>
</organism>
<sequence length="166" mass="18854">MAFRKFGSRSAMLMRSPQTSSRSCICSGVKVWGTSRYQSLRLPKSWVTMRWAVSRHIPTSSDAMSLTQQDCGKFDLCNSFAITCFKLTLLPCQICRARLLQTKIAIWVLHFLYVVRGACSCRPTSSRGVFNGVPPFSEAFKPLLHSLQGDSTFFVNCYQHFMSLFR</sequence>
<evidence type="ECO:0000313" key="2">
    <source>
        <dbReference type="Proteomes" id="UP000499080"/>
    </source>
</evidence>
<dbReference type="EMBL" id="BGPR01002655">
    <property type="protein sequence ID" value="GBM76986.1"/>
    <property type="molecule type" value="Genomic_DNA"/>
</dbReference>
<reference evidence="1 2" key="1">
    <citation type="journal article" date="2019" name="Sci. Rep.">
        <title>Orb-weaving spider Araneus ventricosus genome elucidates the spidroin gene catalogue.</title>
        <authorList>
            <person name="Kono N."/>
            <person name="Nakamura H."/>
            <person name="Ohtoshi R."/>
            <person name="Moran D.A.P."/>
            <person name="Shinohara A."/>
            <person name="Yoshida Y."/>
            <person name="Fujiwara M."/>
            <person name="Mori M."/>
            <person name="Tomita M."/>
            <person name="Arakawa K."/>
        </authorList>
    </citation>
    <scope>NUCLEOTIDE SEQUENCE [LARGE SCALE GENOMIC DNA]</scope>
</reference>